<feature type="domain" description="Glutaredoxin" evidence="3">
    <location>
        <begin position="199"/>
        <end position="253"/>
    </location>
</feature>
<dbReference type="SUPFAM" id="SSF52833">
    <property type="entry name" value="Thioredoxin-like"/>
    <property type="match status" value="2"/>
</dbReference>
<keyword evidence="5" id="KW-1185">Reference proteome</keyword>
<evidence type="ECO:0000313" key="4">
    <source>
        <dbReference type="EMBL" id="CAJ1402171.1"/>
    </source>
</evidence>
<dbReference type="Proteomes" id="UP001178507">
    <property type="component" value="Unassembled WGS sequence"/>
</dbReference>
<organism evidence="4 5">
    <name type="scientific">Effrenium voratum</name>
    <dbReference type="NCBI Taxonomy" id="2562239"/>
    <lineage>
        <taxon>Eukaryota</taxon>
        <taxon>Sar</taxon>
        <taxon>Alveolata</taxon>
        <taxon>Dinophyceae</taxon>
        <taxon>Suessiales</taxon>
        <taxon>Symbiodiniaceae</taxon>
        <taxon>Effrenium</taxon>
    </lineage>
</organism>
<keyword evidence="2" id="KW-0676">Redox-active center</keyword>
<name>A0AA36NGB6_9DINO</name>
<protein>
    <recommendedName>
        <fullName evidence="3">Glutaredoxin domain-containing protein</fullName>
    </recommendedName>
</protein>
<feature type="domain" description="Glutaredoxin" evidence="3">
    <location>
        <begin position="93"/>
        <end position="148"/>
    </location>
</feature>
<dbReference type="GO" id="GO:0015038">
    <property type="term" value="F:glutathione disulfide oxidoreductase activity"/>
    <property type="evidence" value="ECO:0007669"/>
    <property type="project" value="TreeGrafter"/>
</dbReference>
<dbReference type="PROSITE" id="PS51354">
    <property type="entry name" value="GLUTAREDOXIN_2"/>
    <property type="match status" value="2"/>
</dbReference>
<dbReference type="PANTHER" id="PTHR45694">
    <property type="entry name" value="GLUTAREDOXIN 2"/>
    <property type="match status" value="1"/>
</dbReference>
<dbReference type="GO" id="GO:0034599">
    <property type="term" value="P:cellular response to oxidative stress"/>
    <property type="evidence" value="ECO:0007669"/>
    <property type="project" value="TreeGrafter"/>
</dbReference>
<dbReference type="AlphaFoldDB" id="A0AA36NGB6"/>
<comment type="caution">
    <text evidence="4">The sequence shown here is derived from an EMBL/GenBank/DDBJ whole genome shotgun (WGS) entry which is preliminary data.</text>
</comment>
<evidence type="ECO:0000256" key="2">
    <source>
        <dbReference type="ARBA" id="ARBA00023284"/>
    </source>
</evidence>
<dbReference type="InterPro" id="IPR011767">
    <property type="entry name" value="GLR_AS"/>
</dbReference>
<dbReference type="GO" id="GO:0005737">
    <property type="term" value="C:cytoplasm"/>
    <property type="evidence" value="ECO:0007669"/>
    <property type="project" value="TreeGrafter"/>
</dbReference>
<evidence type="ECO:0000256" key="1">
    <source>
        <dbReference type="ARBA" id="ARBA00023157"/>
    </source>
</evidence>
<dbReference type="PROSITE" id="PS00195">
    <property type="entry name" value="GLUTAREDOXIN_1"/>
    <property type="match status" value="1"/>
</dbReference>
<dbReference type="InterPro" id="IPR014025">
    <property type="entry name" value="Glutaredoxin_subgr"/>
</dbReference>
<dbReference type="PRINTS" id="PR00160">
    <property type="entry name" value="GLUTAREDOXIN"/>
</dbReference>
<dbReference type="Gene3D" id="3.40.30.10">
    <property type="entry name" value="Glutaredoxin"/>
    <property type="match status" value="2"/>
</dbReference>
<reference evidence="4" key="1">
    <citation type="submission" date="2023-08" db="EMBL/GenBank/DDBJ databases">
        <authorList>
            <person name="Chen Y."/>
            <person name="Shah S."/>
            <person name="Dougan E. K."/>
            <person name="Thang M."/>
            <person name="Chan C."/>
        </authorList>
    </citation>
    <scope>NUCLEOTIDE SEQUENCE</scope>
</reference>
<proteinExistence type="predicted"/>
<evidence type="ECO:0000259" key="3">
    <source>
        <dbReference type="Pfam" id="PF00462"/>
    </source>
</evidence>
<gene>
    <name evidence="4" type="ORF">EVOR1521_LOCUS25118</name>
</gene>
<dbReference type="InterPro" id="IPR036249">
    <property type="entry name" value="Thioredoxin-like_sf"/>
</dbReference>
<keyword evidence="1" id="KW-1015">Disulfide bond</keyword>
<evidence type="ECO:0000313" key="5">
    <source>
        <dbReference type="Proteomes" id="UP001178507"/>
    </source>
</evidence>
<dbReference type="PANTHER" id="PTHR45694:SF18">
    <property type="entry name" value="GLUTAREDOXIN-1-RELATED"/>
    <property type="match status" value="1"/>
</dbReference>
<accession>A0AA36NGB6</accession>
<dbReference type="InterPro" id="IPR002109">
    <property type="entry name" value="Glutaredoxin"/>
</dbReference>
<dbReference type="EMBL" id="CAUJNA010003441">
    <property type="protein sequence ID" value="CAJ1402171.1"/>
    <property type="molecule type" value="Genomic_DNA"/>
</dbReference>
<sequence length="278" mass="29694">MQQAFRSLPAWEKLLLCLTATFILATMVFGVAEEIKQVVEMWGEFGAPFSCHHLREPTPGSDGFMMGGGRFLWNWLKEQSAILSAYDSIKDMVVFSSSSCPFCIKALDALRDAGYSPTVVESFDRSALAAKCGGSTSVPKVFVKQNFIGGCNDGGMGGALPLLKNGKIKVFSLLTSRTEPTEQASAADMEELINSNDMVVFSSSFCPFCRKALAALKDAGYSPTVVESFDKAALAAKCGSTSVPKVFVKQQFIGGCNDGGMGGVLPLLQSGKIKELMG</sequence>
<dbReference type="Pfam" id="PF00462">
    <property type="entry name" value="Glutaredoxin"/>
    <property type="match status" value="2"/>
</dbReference>